<keyword evidence="4" id="KW-1003">Cell membrane</keyword>
<keyword evidence="12" id="KW-1185">Reference proteome</keyword>
<name>S0G7M9_9BACT</name>
<dbReference type="InterPro" id="IPR033480">
    <property type="entry name" value="sCache_2"/>
</dbReference>
<evidence type="ECO:0000256" key="8">
    <source>
        <dbReference type="ARBA" id="ARBA00023136"/>
    </source>
</evidence>
<keyword evidence="6 9" id="KW-0812">Transmembrane</keyword>
<evidence type="ECO:0000256" key="5">
    <source>
        <dbReference type="ARBA" id="ARBA00022553"/>
    </source>
</evidence>
<evidence type="ECO:0000256" key="2">
    <source>
        <dbReference type="ARBA" id="ARBA00004651"/>
    </source>
</evidence>
<reference evidence="11 12" key="1">
    <citation type="journal article" date="2013" name="Genome Announc.">
        <title>Draft Genome Sequence of Desulfotignum phosphitoxidans DSM 13687 Strain FiPS-3.</title>
        <authorList>
            <person name="Poehlein A."/>
            <person name="Daniel R."/>
            <person name="Simeonova D.D."/>
        </authorList>
    </citation>
    <scope>NUCLEOTIDE SEQUENCE [LARGE SCALE GENOMIC DNA]</scope>
    <source>
        <strain evidence="11 12">DSM 13687</strain>
    </source>
</reference>
<dbReference type="SUPFAM" id="SSF47384">
    <property type="entry name" value="Homodimeric domain of signal transducing histidine kinase"/>
    <property type="match status" value="1"/>
</dbReference>
<comment type="subcellular location">
    <subcellularLocation>
        <location evidence="2">Cell membrane</location>
        <topology evidence="2">Multi-pass membrane protein</topology>
    </subcellularLocation>
</comment>
<evidence type="ECO:0000259" key="10">
    <source>
        <dbReference type="PROSITE" id="PS50109"/>
    </source>
</evidence>
<dbReference type="InterPro" id="IPR005467">
    <property type="entry name" value="His_kinase_dom"/>
</dbReference>
<dbReference type="SMART" id="SM01049">
    <property type="entry name" value="Cache_2"/>
    <property type="match status" value="1"/>
</dbReference>
<dbReference type="AlphaFoldDB" id="S0G7M9"/>
<sequence>MATDHYTRPHLLQALPVRIVIPVALTLILFILTIFLFILPQMESFMMDGKRETTRHLTETAWSVLDYYHGRETAGNLSASQAQQAAVALLAQLRFGDDGKDYFWINDTTPTMIMHPYRPDLEGQNVAAFTDPAGNPLFADMVAITQTSGSGFVDYLWQWKEDPTHIVPKISHVMAFEPWGWIVGTGIYVADVKAEISAVTRKITLACAGIVGVVLVLSGYIVWAAAASRKERLAAMARSELQEKQLVQADKMASLGILVAGVAHEVNNPATMLMLNAPNLKKAFESFLPVLDDHFARHPDVRVCHMTYPDLRTRIQRMLAAILEASTRIKTLISDLKDFSRPADTRTPFPDPAIDVNQVVEKALALTHNTLKKITPHVSAHYGTHLPKVSGDFQKLLQVVINLLTNAGQALENKDQAITVMTSANQHKNIVTIEVTDTGPGVAGAMLEKIMDPFYTTRRDEGGTGLGLFISEKIVSDMQGVLELVSEPGRGFTARIVLPCAKK</sequence>
<dbReference type="InterPro" id="IPR004358">
    <property type="entry name" value="Sig_transdc_His_kin-like_C"/>
</dbReference>
<proteinExistence type="predicted"/>
<accession>S0G7M9</accession>
<feature type="transmembrane region" description="Helical" evidence="9">
    <location>
        <begin position="19"/>
        <end position="39"/>
    </location>
</feature>
<protein>
    <recommendedName>
        <fullName evidence="3">histidine kinase</fullName>
        <ecNumber evidence="3">2.7.13.3</ecNumber>
    </recommendedName>
</protein>
<evidence type="ECO:0000313" key="11">
    <source>
        <dbReference type="EMBL" id="EMS81292.1"/>
    </source>
</evidence>
<dbReference type="SUPFAM" id="SSF55874">
    <property type="entry name" value="ATPase domain of HSP90 chaperone/DNA topoisomerase II/histidine kinase"/>
    <property type="match status" value="1"/>
</dbReference>
<organism evidence="11 12">
    <name type="scientific">Desulfotignum phosphitoxidans DSM 13687</name>
    <dbReference type="NCBI Taxonomy" id="1286635"/>
    <lineage>
        <taxon>Bacteria</taxon>
        <taxon>Pseudomonadati</taxon>
        <taxon>Thermodesulfobacteriota</taxon>
        <taxon>Desulfobacteria</taxon>
        <taxon>Desulfobacterales</taxon>
        <taxon>Desulfobacteraceae</taxon>
        <taxon>Desulfotignum</taxon>
    </lineage>
</organism>
<evidence type="ECO:0000256" key="3">
    <source>
        <dbReference type="ARBA" id="ARBA00012438"/>
    </source>
</evidence>
<dbReference type="InterPro" id="IPR036097">
    <property type="entry name" value="HisK_dim/P_sf"/>
</dbReference>
<dbReference type="RefSeq" id="WP_006963973.1">
    <property type="nucleotide sequence ID" value="NZ_APJX01000001.1"/>
</dbReference>
<comment type="caution">
    <text evidence="11">The sequence shown here is derived from an EMBL/GenBank/DDBJ whole genome shotgun (WGS) entry which is preliminary data.</text>
</comment>
<dbReference type="OrthoDB" id="5411762at2"/>
<keyword evidence="8 9" id="KW-0472">Membrane</keyword>
<dbReference type="SMART" id="SM00387">
    <property type="entry name" value="HATPase_c"/>
    <property type="match status" value="1"/>
</dbReference>
<evidence type="ECO:0000256" key="7">
    <source>
        <dbReference type="ARBA" id="ARBA00022989"/>
    </source>
</evidence>
<dbReference type="PRINTS" id="PR00344">
    <property type="entry name" value="BCTRLSENSOR"/>
</dbReference>
<dbReference type="InterPro" id="IPR003661">
    <property type="entry name" value="HisK_dim/P_dom"/>
</dbReference>
<keyword evidence="5" id="KW-0597">Phosphoprotein</keyword>
<evidence type="ECO:0000256" key="6">
    <source>
        <dbReference type="ARBA" id="ARBA00022692"/>
    </source>
</evidence>
<dbReference type="PATRIC" id="fig|1286635.3.peg.455"/>
<dbReference type="PANTHER" id="PTHR43065">
    <property type="entry name" value="SENSOR HISTIDINE KINASE"/>
    <property type="match status" value="1"/>
</dbReference>
<dbReference type="Pfam" id="PF17200">
    <property type="entry name" value="sCache_2"/>
    <property type="match status" value="1"/>
</dbReference>
<dbReference type="Proteomes" id="UP000014216">
    <property type="component" value="Unassembled WGS sequence"/>
</dbReference>
<dbReference type="PROSITE" id="PS50109">
    <property type="entry name" value="HIS_KIN"/>
    <property type="match status" value="1"/>
</dbReference>
<evidence type="ECO:0000313" key="12">
    <source>
        <dbReference type="Proteomes" id="UP000014216"/>
    </source>
</evidence>
<dbReference type="GO" id="GO:0000155">
    <property type="term" value="F:phosphorelay sensor kinase activity"/>
    <property type="evidence" value="ECO:0007669"/>
    <property type="project" value="InterPro"/>
</dbReference>
<dbReference type="GO" id="GO:0005886">
    <property type="term" value="C:plasma membrane"/>
    <property type="evidence" value="ECO:0007669"/>
    <property type="project" value="UniProtKB-SubCell"/>
</dbReference>
<dbReference type="EMBL" id="APJX01000001">
    <property type="protein sequence ID" value="EMS81292.1"/>
    <property type="molecule type" value="Genomic_DNA"/>
</dbReference>
<feature type="transmembrane region" description="Helical" evidence="9">
    <location>
        <begin position="203"/>
        <end position="223"/>
    </location>
</feature>
<dbReference type="PANTHER" id="PTHR43065:SF42">
    <property type="entry name" value="TWO-COMPONENT SENSOR PPRA"/>
    <property type="match status" value="1"/>
</dbReference>
<evidence type="ECO:0000256" key="1">
    <source>
        <dbReference type="ARBA" id="ARBA00000085"/>
    </source>
</evidence>
<feature type="domain" description="Histidine kinase" evidence="10">
    <location>
        <begin position="261"/>
        <end position="502"/>
    </location>
</feature>
<dbReference type="InterPro" id="IPR036890">
    <property type="entry name" value="HATPase_C_sf"/>
</dbReference>
<dbReference type="CDD" id="cd00082">
    <property type="entry name" value="HisKA"/>
    <property type="match status" value="1"/>
</dbReference>
<dbReference type="EC" id="2.7.13.3" evidence="3"/>
<dbReference type="Gene3D" id="3.30.565.10">
    <property type="entry name" value="Histidine kinase-like ATPase, C-terminal domain"/>
    <property type="match status" value="1"/>
</dbReference>
<keyword evidence="7 9" id="KW-1133">Transmembrane helix</keyword>
<dbReference type="Gene3D" id="1.10.287.130">
    <property type="match status" value="1"/>
</dbReference>
<dbReference type="InterPro" id="IPR003594">
    <property type="entry name" value="HATPase_dom"/>
</dbReference>
<dbReference type="Pfam" id="PF02518">
    <property type="entry name" value="HATPase_c"/>
    <property type="match status" value="1"/>
</dbReference>
<evidence type="ECO:0000256" key="9">
    <source>
        <dbReference type="SAM" id="Phobius"/>
    </source>
</evidence>
<gene>
    <name evidence="11" type="primary">mcpA</name>
    <name evidence="11" type="ORF">Dpo_1c04330</name>
</gene>
<dbReference type="Gene3D" id="3.30.450.20">
    <property type="entry name" value="PAS domain"/>
    <property type="match status" value="1"/>
</dbReference>
<evidence type="ECO:0000256" key="4">
    <source>
        <dbReference type="ARBA" id="ARBA00022475"/>
    </source>
</evidence>
<comment type="catalytic activity">
    <reaction evidence="1">
        <text>ATP + protein L-histidine = ADP + protein N-phospho-L-histidine.</text>
        <dbReference type="EC" id="2.7.13.3"/>
    </reaction>
</comment>